<dbReference type="OrthoDB" id="2449472at2759"/>
<evidence type="ECO:0000256" key="3">
    <source>
        <dbReference type="SAM" id="Phobius"/>
    </source>
</evidence>
<dbReference type="Proteomes" id="UP000078512">
    <property type="component" value="Unassembled WGS sequence"/>
</dbReference>
<protein>
    <submittedName>
        <fullName evidence="4">Uncharacterized protein</fullName>
    </submittedName>
</protein>
<feature type="transmembrane region" description="Helical" evidence="3">
    <location>
        <begin position="583"/>
        <end position="602"/>
    </location>
</feature>
<evidence type="ECO:0000256" key="2">
    <source>
        <dbReference type="SAM" id="MobiDB-lite"/>
    </source>
</evidence>
<keyword evidence="5" id="KW-1185">Reference proteome</keyword>
<feature type="coiled-coil region" evidence="1">
    <location>
        <begin position="729"/>
        <end position="778"/>
    </location>
</feature>
<feature type="region of interest" description="Disordered" evidence="2">
    <location>
        <begin position="840"/>
        <end position="864"/>
    </location>
</feature>
<feature type="transmembrane region" description="Helical" evidence="3">
    <location>
        <begin position="492"/>
        <end position="509"/>
    </location>
</feature>
<keyword evidence="1" id="KW-0175">Coiled coil</keyword>
<dbReference type="EMBL" id="KV442011">
    <property type="protein sequence ID" value="OAQ36791.1"/>
    <property type="molecule type" value="Genomic_DNA"/>
</dbReference>
<name>A0A197KJP3_9FUNG</name>
<dbReference type="InterPro" id="IPR032675">
    <property type="entry name" value="LRR_dom_sf"/>
</dbReference>
<feature type="transmembrane region" description="Helical" evidence="3">
    <location>
        <begin position="622"/>
        <end position="641"/>
    </location>
</feature>
<evidence type="ECO:0000313" key="4">
    <source>
        <dbReference type="EMBL" id="OAQ36791.1"/>
    </source>
</evidence>
<accession>A0A197KJP3</accession>
<dbReference type="SUPFAM" id="SSF52047">
    <property type="entry name" value="RNI-like"/>
    <property type="match status" value="1"/>
</dbReference>
<proteinExistence type="predicted"/>
<organism evidence="4 5">
    <name type="scientific">Linnemannia elongata AG-77</name>
    <dbReference type="NCBI Taxonomy" id="1314771"/>
    <lineage>
        <taxon>Eukaryota</taxon>
        <taxon>Fungi</taxon>
        <taxon>Fungi incertae sedis</taxon>
        <taxon>Mucoromycota</taxon>
        <taxon>Mortierellomycotina</taxon>
        <taxon>Mortierellomycetes</taxon>
        <taxon>Mortierellales</taxon>
        <taxon>Mortierellaceae</taxon>
        <taxon>Linnemannia</taxon>
    </lineage>
</organism>
<reference evidence="4 5" key="1">
    <citation type="submission" date="2016-05" db="EMBL/GenBank/DDBJ databases">
        <title>Genome sequencing reveals origins of a unique bacterial endosymbiosis in the earliest lineages of terrestrial Fungi.</title>
        <authorList>
            <consortium name="DOE Joint Genome Institute"/>
            <person name="Uehling J."/>
            <person name="Gryganskyi A."/>
            <person name="Hameed K."/>
            <person name="Tschaplinski T."/>
            <person name="Misztal P."/>
            <person name="Wu S."/>
            <person name="Desiro A."/>
            <person name="Vande Pol N."/>
            <person name="Du Z.-Y."/>
            <person name="Zienkiewicz A."/>
            <person name="Zienkiewicz K."/>
            <person name="Morin E."/>
            <person name="Tisserant E."/>
            <person name="Splivallo R."/>
            <person name="Hainaut M."/>
            <person name="Henrissat B."/>
            <person name="Ohm R."/>
            <person name="Kuo A."/>
            <person name="Yan J."/>
            <person name="Lipzen A."/>
            <person name="Nolan M."/>
            <person name="Labutti K."/>
            <person name="Barry K."/>
            <person name="Goldstein A."/>
            <person name="Labbe J."/>
            <person name="Schadt C."/>
            <person name="Tuskan G."/>
            <person name="Grigoriev I."/>
            <person name="Martin F."/>
            <person name="Vilgalys R."/>
            <person name="Bonito G."/>
        </authorList>
    </citation>
    <scope>NUCLEOTIDE SEQUENCE [LARGE SCALE GENOMIC DNA]</scope>
    <source>
        <strain evidence="4 5">AG-77</strain>
    </source>
</reference>
<keyword evidence="3" id="KW-0472">Membrane</keyword>
<dbReference type="Gene3D" id="3.80.10.10">
    <property type="entry name" value="Ribonuclease Inhibitor"/>
    <property type="match status" value="1"/>
</dbReference>
<evidence type="ECO:0000256" key="1">
    <source>
        <dbReference type="SAM" id="Coils"/>
    </source>
</evidence>
<evidence type="ECO:0000313" key="5">
    <source>
        <dbReference type="Proteomes" id="UP000078512"/>
    </source>
</evidence>
<keyword evidence="3" id="KW-1133">Transmembrane helix</keyword>
<feature type="compositionally biased region" description="Basic and acidic residues" evidence="2">
    <location>
        <begin position="849"/>
        <end position="863"/>
    </location>
</feature>
<feature type="transmembrane region" description="Helical" evidence="3">
    <location>
        <begin position="553"/>
        <end position="571"/>
    </location>
</feature>
<gene>
    <name evidence="4" type="ORF">K457DRAFT_26999</name>
</gene>
<sequence>MATEGCIRSRSFHHHLRTAVHLKDCSANMLLYQSQTTLGAVRYTDRLVRSFSKAARLCTDACTSNITFQPLSPRVFQAKVIKRTVATGNKQKSVRLISVTARNVADVVVDILSVPAPEESTLLRLSWTQVGDHYFLIVVMSPLVLVWKIPVTPDSDNELLWAGGTTADTEWGVCRHQQLKQRNRITNAVTTRNLLDLRVNKSDADSFLNGMIALARIFKNTDNKSKRGIILYVERYINLNLDSKDTSATVLTRVCASWTPDFHEYLFVFIRALFGSPTFRWMPTAGVTRESNPISILLDRVDSSVLVIDIAEIMISYCVRQAKVDSDIRFLSPVFVALRALLGVRDVELGLVSKLMRTFAYFPVHNYLFMKDHHDLLRSFHMFRRPKTDRRQSSLILTLSSSTRGKIATSEKLTPHLYVATFDLLWSVEEIPSPKSKVWAAIRRLVFVITFTSRRRYVCHPFELADLENPALAALVEFKWARTGSMMWRQKVSYYVYLALFYVSFIKNTGDEDTWFMKLTGFINMTLSWLFALDSVRDLVVMSVLKMRSRDTVYKVVEIIAALIPTIAVLAKKAALNASLHIFIRSFARLFIFLQLLFDFRVLKPVGSFLSILWRALRSIKVLLAIFAYIIFSFSVVLYYLQYEECTGDECPKRPEEPSITFLTTISSTYFMTGGMLTEMVYYTATPQAVRDYRLKSQRLAQEAADAGPPLKVNLQDDTTLDELSEHPISTTQQELEQQKASADQLKEDMKVEFKELRRQLQAQKRQTDEQIAQLQAQLSEILTVLRAGSREALGLHRYTVAYLEWMCSRACHINNIQNSVRILSLRYVVAVKQSRIHPEHALSTSPPDLRRYSPTPDHRPTDRLPVIRTSATLARLAFTLAYFGNQENSLVQLCLSQYLLASAVMIGATAEKTLANITLFRPQSSTSQQDSQASPPPLPPQVGISMSLPPELIYTLGQFLTGPSLLASLQLNKHWHHSLISLLWASISKSQWHHPAFPIQQPSKNFRGDDLPASLNLLSGQVLTRILQATPNLTTLSLTIKTVGPRVKFFDAIRHLRNLRCLSMDIAMPCKGPLLLDKFYPLFSQLEELSIAGDWYHYTVPQVPDSTTSSTALGLNQPWRVRKRRTSVETLSMLQKCPHLVSLELGSVSHLDNYANRPLSLRPILVCLNLQELRITWRTPQYRVDDLVETLLSLTHLRTLEYCVFRLEHLQFLYRQLPLAVPALEHIIINNVDIDSNQSEEYGRLVPEILKTRPLLKTFLHFSSINLRTLFPQPGKDTDNKWACTGLEKLAIRVTWMNQGESEEHTRQEVCRPMYRHLGEMKSLKSLTIWRKTIDKSPEGGISQLAGAVKLERLAIKDVQWWVVDREEMLSLVRAMGPKVNLLHRTPLQPGDSELVRECLQEAGRLDIALRED</sequence>
<feature type="transmembrane region" description="Helical" evidence="3">
    <location>
        <begin position="515"/>
        <end position="533"/>
    </location>
</feature>
<keyword evidence="3" id="KW-0812">Transmembrane</keyword>